<dbReference type="NCBIfam" id="NF005559">
    <property type="entry name" value="PRK07231.1"/>
    <property type="match status" value="1"/>
</dbReference>
<dbReference type="HOGENOM" id="CLU_010194_1_3_6"/>
<dbReference type="EMBL" id="CP000733">
    <property type="protein sequence ID" value="ABS77989.2"/>
    <property type="molecule type" value="Genomic_DNA"/>
</dbReference>
<dbReference type="GO" id="GO:0016491">
    <property type="term" value="F:oxidoreductase activity"/>
    <property type="evidence" value="ECO:0007669"/>
    <property type="project" value="UniProtKB-KW"/>
</dbReference>
<name>A9KF89_COXBN</name>
<keyword evidence="2" id="KW-0560">Oxidoreductase</keyword>
<dbReference type="Proteomes" id="UP000008555">
    <property type="component" value="Chromosome"/>
</dbReference>
<protein>
    <recommendedName>
        <fullName evidence="5">3-oxoacyl-[acyl-carrier protein] reductase</fullName>
    </recommendedName>
</protein>
<proteinExistence type="inferred from homology"/>
<dbReference type="PANTHER" id="PTHR43639">
    <property type="entry name" value="OXIDOREDUCTASE, SHORT-CHAIN DEHYDROGENASE/REDUCTASE FAMILY (AFU_ORTHOLOGUE AFUA_5G02870)"/>
    <property type="match status" value="1"/>
</dbReference>
<dbReference type="Pfam" id="PF13561">
    <property type="entry name" value="adh_short_C2"/>
    <property type="match status" value="1"/>
</dbReference>
<dbReference type="SUPFAM" id="SSF51735">
    <property type="entry name" value="NAD(P)-binding Rossmann-fold domains"/>
    <property type="match status" value="1"/>
</dbReference>
<dbReference type="PRINTS" id="PR00081">
    <property type="entry name" value="GDHRDH"/>
</dbReference>
<dbReference type="Gene3D" id="3.40.50.720">
    <property type="entry name" value="NAD(P)-binding Rossmann-like Domain"/>
    <property type="match status" value="1"/>
</dbReference>
<evidence type="ECO:0008006" key="5">
    <source>
        <dbReference type="Google" id="ProtNLM"/>
    </source>
</evidence>
<dbReference type="InterPro" id="IPR002347">
    <property type="entry name" value="SDR_fam"/>
</dbReference>
<dbReference type="KEGG" id="cbd:CBUD_0470"/>
<dbReference type="InterPro" id="IPR036291">
    <property type="entry name" value="NAD(P)-bd_dom_sf"/>
</dbReference>
<accession>A9KF89</accession>
<dbReference type="AlphaFoldDB" id="A9KF89"/>
<dbReference type="PANTHER" id="PTHR43639:SF1">
    <property type="entry name" value="SHORT-CHAIN DEHYDROGENASE_REDUCTASE FAMILY PROTEIN"/>
    <property type="match status" value="1"/>
</dbReference>
<comment type="similarity">
    <text evidence="1">Belongs to the short-chain dehydrogenases/reductases (SDR) family.</text>
</comment>
<dbReference type="FunFam" id="3.40.50.720:FF:000084">
    <property type="entry name" value="Short-chain dehydrogenase reductase"/>
    <property type="match status" value="1"/>
</dbReference>
<evidence type="ECO:0000256" key="1">
    <source>
        <dbReference type="ARBA" id="ARBA00006484"/>
    </source>
</evidence>
<dbReference type="RefSeq" id="WP_011996590.1">
    <property type="nucleotide sequence ID" value="NC_009727.1"/>
</dbReference>
<dbReference type="CDD" id="cd05233">
    <property type="entry name" value="SDR_c"/>
    <property type="match status" value="1"/>
</dbReference>
<evidence type="ECO:0000256" key="2">
    <source>
        <dbReference type="ARBA" id="ARBA00023002"/>
    </source>
</evidence>
<reference evidence="3 4" key="1">
    <citation type="journal article" date="2009" name="Infect. Immun.">
        <title>Comparative genomics reveal extensive transposon-mediated genomic plasticity and diversity among potential effector proteins within the genus Coxiella.</title>
        <authorList>
            <person name="Beare P.A."/>
            <person name="Unsworth N."/>
            <person name="Andoh M."/>
            <person name="Voth D.E."/>
            <person name="Omsland A."/>
            <person name="Gilk S.D."/>
            <person name="Williams K.P."/>
            <person name="Sobral B.W."/>
            <person name="Kupko J.J.III."/>
            <person name="Porcella S.F."/>
            <person name="Samuel J.E."/>
            <person name="Heinzen R.A."/>
        </authorList>
    </citation>
    <scope>NUCLEOTIDE SEQUENCE [LARGE SCALE GENOMIC DNA]</scope>
    <source>
        <strain evidence="3 4">Dugway 5J108-111</strain>
    </source>
</reference>
<evidence type="ECO:0000313" key="4">
    <source>
        <dbReference type="Proteomes" id="UP000008555"/>
    </source>
</evidence>
<sequence>MMRLKNKSSIVTGASRGIGKAIAFAFASEGANVIVVYRNSKKKAIEVSELIKSQYKVKSAAIKADVSLLKDIAELISSAEKFFGSIDILVNNAGVGSRAAFTDVTEEQFNQAINVNLKGPFFLTQAVAKHMIAHSKTGSIINISSISSFKAELNISAYECAKAGESMLTKSAALALAPHHIRVNTISPGLTATDMTQPINDPLARPLSERAQPIPLGRVGQPKDHAGAAIFLASDESSWITGSNIIVDGGESIK</sequence>
<evidence type="ECO:0000313" key="3">
    <source>
        <dbReference type="EMBL" id="ABS77989.2"/>
    </source>
</evidence>
<gene>
    <name evidence="3" type="ordered locus">CBUD_0470</name>
</gene>
<dbReference type="PRINTS" id="PR00080">
    <property type="entry name" value="SDRFAMILY"/>
</dbReference>
<organism evidence="3 4">
    <name type="scientific">Coxiella burnetii (strain Dugway 5J108-111)</name>
    <dbReference type="NCBI Taxonomy" id="434922"/>
    <lineage>
        <taxon>Bacteria</taxon>
        <taxon>Pseudomonadati</taxon>
        <taxon>Pseudomonadota</taxon>
        <taxon>Gammaproteobacteria</taxon>
        <taxon>Legionellales</taxon>
        <taxon>Coxiellaceae</taxon>
        <taxon>Coxiella</taxon>
    </lineage>
</organism>